<keyword evidence="1" id="KW-0812">Transmembrane</keyword>
<evidence type="ECO:0000256" key="1">
    <source>
        <dbReference type="SAM" id="Phobius"/>
    </source>
</evidence>
<keyword evidence="3" id="KW-1185">Reference proteome</keyword>
<organism evidence="2 3">
    <name type="scientific">Neogobius melanostomus</name>
    <name type="common">round goby</name>
    <dbReference type="NCBI Taxonomy" id="47308"/>
    <lineage>
        <taxon>Eukaryota</taxon>
        <taxon>Metazoa</taxon>
        <taxon>Chordata</taxon>
        <taxon>Craniata</taxon>
        <taxon>Vertebrata</taxon>
        <taxon>Euteleostomi</taxon>
        <taxon>Actinopterygii</taxon>
        <taxon>Neopterygii</taxon>
        <taxon>Teleostei</taxon>
        <taxon>Neoteleostei</taxon>
        <taxon>Acanthomorphata</taxon>
        <taxon>Gobiaria</taxon>
        <taxon>Gobiiformes</taxon>
        <taxon>Gobioidei</taxon>
        <taxon>Gobiidae</taxon>
        <taxon>Benthophilinae</taxon>
        <taxon>Neogobiini</taxon>
        <taxon>Neogobius</taxon>
    </lineage>
</organism>
<dbReference type="AlphaFoldDB" id="A0A8C6U676"/>
<feature type="transmembrane region" description="Helical" evidence="1">
    <location>
        <begin position="39"/>
        <end position="60"/>
    </location>
</feature>
<keyword evidence="1" id="KW-0472">Membrane</keyword>
<feature type="transmembrane region" description="Helical" evidence="1">
    <location>
        <begin position="116"/>
        <end position="135"/>
    </location>
</feature>
<dbReference type="InterPro" id="IPR028165">
    <property type="entry name" value="TMEM125"/>
</dbReference>
<name>A0A8C6U676_9GOBI</name>
<proteinExistence type="predicted"/>
<evidence type="ECO:0000313" key="2">
    <source>
        <dbReference type="Ensembl" id="ENSNMLP00000029850.1"/>
    </source>
</evidence>
<dbReference type="Proteomes" id="UP000694523">
    <property type="component" value="Unplaced"/>
</dbReference>
<evidence type="ECO:0000313" key="3">
    <source>
        <dbReference type="Proteomes" id="UP000694523"/>
    </source>
</evidence>
<sequence>MNLQIFHQRSLQLEPALFQRRVLDEQVELWWFRQPRQSLLCYCASVALILGLGLGGVGLLSTTSSLSGEWRLAVGTVLCLLSLVVLLKQLLSSAIQDMNCVRSRQRIEQLRSGGRVDPALLLAVGTALSLCGTVLLSVGSVKRERDRRDMLLCGAWLLCAGAALALAVLLYCVLLFFKRSQIRSRTHRNHGVRRLSGRTVQVFSVSGQDMSSSRTSLI</sequence>
<protein>
    <submittedName>
        <fullName evidence="2">Transmembrane protein 125b</fullName>
    </submittedName>
</protein>
<feature type="transmembrane region" description="Helical" evidence="1">
    <location>
        <begin position="155"/>
        <end position="177"/>
    </location>
</feature>
<feature type="transmembrane region" description="Helical" evidence="1">
    <location>
        <begin position="72"/>
        <end position="95"/>
    </location>
</feature>
<reference evidence="2" key="1">
    <citation type="submission" date="2025-08" db="UniProtKB">
        <authorList>
            <consortium name="Ensembl"/>
        </authorList>
    </citation>
    <scope>IDENTIFICATION</scope>
</reference>
<reference evidence="2" key="2">
    <citation type="submission" date="2025-09" db="UniProtKB">
        <authorList>
            <consortium name="Ensembl"/>
        </authorList>
    </citation>
    <scope>IDENTIFICATION</scope>
</reference>
<dbReference type="Pfam" id="PF15109">
    <property type="entry name" value="TMEM125"/>
    <property type="match status" value="1"/>
</dbReference>
<accession>A0A8C6U676</accession>
<dbReference type="PANTHER" id="PTHR31416">
    <property type="entry name" value="TRANSMEMBRANE PROTEIN 125"/>
    <property type="match status" value="1"/>
</dbReference>
<dbReference type="PANTHER" id="PTHR31416:SF1">
    <property type="entry name" value="TRANSMEMBRANE PROTEIN 125"/>
    <property type="match status" value="1"/>
</dbReference>
<keyword evidence="1" id="KW-1133">Transmembrane helix</keyword>
<dbReference type="Ensembl" id="ENSNMLT00000033295.1">
    <property type="protein sequence ID" value="ENSNMLP00000029850.1"/>
    <property type="gene ID" value="ENSNMLG00000018885.1"/>
</dbReference>